<feature type="compositionally biased region" description="Basic and acidic residues" evidence="6">
    <location>
        <begin position="32"/>
        <end position="50"/>
    </location>
</feature>
<protein>
    <recommendedName>
        <fullName evidence="7">BHLH domain-containing protein</fullName>
    </recommendedName>
</protein>
<dbReference type="CDD" id="cd11446">
    <property type="entry name" value="bHLH_AtILR3_like"/>
    <property type="match status" value="1"/>
</dbReference>
<dbReference type="InterPro" id="IPR036638">
    <property type="entry name" value="HLH_DNA-bd_sf"/>
</dbReference>
<evidence type="ECO:0000256" key="6">
    <source>
        <dbReference type="SAM" id="MobiDB-lite"/>
    </source>
</evidence>
<evidence type="ECO:0000256" key="1">
    <source>
        <dbReference type="ARBA" id="ARBA00004123"/>
    </source>
</evidence>
<evidence type="ECO:0000256" key="4">
    <source>
        <dbReference type="ARBA" id="ARBA00023163"/>
    </source>
</evidence>
<organism evidence="8 9">
    <name type="scientific">Punica granatum</name>
    <name type="common">Pomegranate</name>
    <dbReference type="NCBI Taxonomy" id="22663"/>
    <lineage>
        <taxon>Eukaryota</taxon>
        <taxon>Viridiplantae</taxon>
        <taxon>Streptophyta</taxon>
        <taxon>Embryophyta</taxon>
        <taxon>Tracheophyta</taxon>
        <taxon>Spermatophyta</taxon>
        <taxon>Magnoliopsida</taxon>
        <taxon>eudicotyledons</taxon>
        <taxon>Gunneridae</taxon>
        <taxon>Pentapetalae</taxon>
        <taxon>rosids</taxon>
        <taxon>malvids</taxon>
        <taxon>Myrtales</taxon>
        <taxon>Lythraceae</taxon>
        <taxon>Punica</taxon>
    </lineage>
</organism>
<evidence type="ECO:0000259" key="7">
    <source>
        <dbReference type="PROSITE" id="PS50888"/>
    </source>
</evidence>
<comment type="subcellular location">
    <subcellularLocation>
        <location evidence="1">Nucleus</location>
    </subcellularLocation>
</comment>
<keyword evidence="4" id="KW-0804">Transcription</keyword>
<dbReference type="InterPro" id="IPR011598">
    <property type="entry name" value="bHLH_dom"/>
</dbReference>
<dbReference type="SUPFAM" id="SSF47459">
    <property type="entry name" value="HLH, helix-loop-helix DNA-binding domain"/>
    <property type="match status" value="1"/>
</dbReference>
<dbReference type="InterPro" id="IPR057075">
    <property type="entry name" value="bHLH_IRO3"/>
</dbReference>
<feature type="compositionally biased region" description="Basic and acidic residues" evidence="6">
    <location>
        <begin position="233"/>
        <end position="248"/>
    </location>
</feature>
<evidence type="ECO:0000313" key="8">
    <source>
        <dbReference type="EMBL" id="OWM83938.1"/>
    </source>
</evidence>
<dbReference type="SMART" id="SM00353">
    <property type="entry name" value="HLH"/>
    <property type="match status" value="1"/>
</dbReference>
<feature type="domain" description="BHLH" evidence="7">
    <location>
        <begin position="34"/>
        <end position="84"/>
    </location>
</feature>
<dbReference type="PANTHER" id="PTHR47001">
    <property type="entry name" value="TRANSCRIPTION FACTOR BHLH121"/>
    <property type="match status" value="1"/>
</dbReference>
<dbReference type="GO" id="GO:0003677">
    <property type="term" value="F:DNA binding"/>
    <property type="evidence" value="ECO:0007669"/>
    <property type="project" value="UniProtKB-KW"/>
</dbReference>
<feature type="region of interest" description="Disordered" evidence="6">
    <location>
        <begin position="1"/>
        <end position="50"/>
    </location>
</feature>
<dbReference type="AlphaFoldDB" id="A0A218XGL7"/>
<evidence type="ECO:0000313" key="9">
    <source>
        <dbReference type="Proteomes" id="UP000197138"/>
    </source>
</evidence>
<evidence type="ECO:0000256" key="3">
    <source>
        <dbReference type="ARBA" id="ARBA00023125"/>
    </source>
</evidence>
<gene>
    <name evidence="8" type="ORF">CDL15_Pgr004369</name>
</gene>
<dbReference type="GO" id="GO:0006879">
    <property type="term" value="P:intracellular iron ion homeostasis"/>
    <property type="evidence" value="ECO:0007669"/>
    <property type="project" value="InterPro"/>
</dbReference>
<dbReference type="PROSITE" id="PS50888">
    <property type="entry name" value="BHLH"/>
    <property type="match status" value="1"/>
</dbReference>
<dbReference type="InterPro" id="IPR044579">
    <property type="entry name" value="bHLH11/121"/>
</dbReference>
<dbReference type="GO" id="GO:0005634">
    <property type="term" value="C:nucleus"/>
    <property type="evidence" value="ECO:0007669"/>
    <property type="project" value="UniProtKB-SubCell"/>
</dbReference>
<feature type="compositionally biased region" description="Basic and acidic residues" evidence="6">
    <location>
        <begin position="265"/>
        <end position="287"/>
    </location>
</feature>
<name>A0A218XGL7_PUNGR</name>
<feature type="compositionally biased region" description="Pro residues" evidence="6">
    <location>
        <begin position="1"/>
        <end position="19"/>
    </location>
</feature>
<keyword evidence="5" id="KW-0539">Nucleus</keyword>
<reference evidence="9" key="1">
    <citation type="journal article" date="2017" name="Plant J.">
        <title>The pomegranate (Punica granatum L.) genome and the genomics of punicalagin biosynthesis.</title>
        <authorList>
            <person name="Qin G."/>
            <person name="Xu C."/>
            <person name="Ming R."/>
            <person name="Tang H."/>
            <person name="Guyot R."/>
            <person name="Kramer E.M."/>
            <person name="Hu Y."/>
            <person name="Yi X."/>
            <person name="Qi Y."/>
            <person name="Xu X."/>
            <person name="Gao Z."/>
            <person name="Pan H."/>
            <person name="Jian J."/>
            <person name="Tian Y."/>
            <person name="Yue Z."/>
            <person name="Xu Y."/>
        </authorList>
    </citation>
    <scope>NUCLEOTIDE SEQUENCE [LARGE SCALE GENOMIC DNA]</scope>
    <source>
        <strain evidence="9">cv. Dabenzi</strain>
    </source>
</reference>
<dbReference type="Gene3D" id="4.10.280.10">
    <property type="entry name" value="Helix-loop-helix DNA-binding domain"/>
    <property type="match status" value="1"/>
</dbReference>
<dbReference type="PANTHER" id="PTHR47001:SF3">
    <property type="entry name" value="TRANSCRIPTION FACTOR BHLH121"/>
    <property type="match status" value="1"/>
</dbReference>
<keyword evidence="3" id="KW-0238">DNA-binding</keyword>
<evidence type="ECO:0000256" key="5">
    <source>
        <dbReference type="ARBA" id="ARBA00023242"/>
    </source>
</evidence>
<feature type="region of interest" description="Disordered" evidence="6">
    <location>
        <begin position="223"/>
        <end position="291"/>
    </location>
</feature>
<sequence>MKPEIPPPPPRDPHAPPLGSPSQPNSSQRNENAARKTQKADREKLRRDRLNEQFVELGNALDPDRPKNDKATIIADTIQLLKDLTAEVNKLKTEYAALTEESRELTQEKNDLKDEKASLKSEIDNLNIQCQHRSRAMFPWGPMDPSVVMGPTGPASYPFPVPMAVPSGPIPMHPSIPPYTFFASPNPNIIPNSCSTFVPYITPSTQVEQLSAQYVSPLMQRGNASHVSSNVDNKNKSSGEGKSRKSDDSNEVTTDLELKTPWSTADHDSCSEQRKSKRSLTRDDSGERSASSSYICITESWVVGRDLSSFSKKGKEPVDTSSLEVLNWTRSMGS</sequence>
<dbReference type="Proteomes" id="UP000197138">
    <property type="component" value="Unassembled WGS sequence"/>
</dbReference>
<dbReference type="EMBL" id="MTKT01001810">
    <property type="protein sequence ID" value="OWM83938.1"/>
    <property type="molecule type" value="Genomic_DNA"/>
</dbReference>
<evidence type="ECO:0000256" key="2">
    <source>
        <dbReference type="ARBA" id="ARBA00023015"/>
    </source>
</evidence>
<comment type="caution">
    <text evidence="8">The sequence shown here is derived from an EMBL/GenBank/DDBJ whole genome shotgun (WGS) entry which is preliminary data.</text>
</comment>
<accession>A0A218XGL7</accession>
<feature type="compositionally biased region" description="Polar residues" evidence="6">
    <location>
        <begin position="20"/>
        <end position="31"/>
    </location>
</feature>
<keyword evidence="2" id="KW-0805">Transcription regulation</keyword>
<dbReference type="GO" id="GO:0003700">
    <property type="term" value="F:DNA-binding transcription factor activity"/>
    <property type="evidence" value="ECO:0007669"/>
    <property type="project" value="InterPro"/>
</dbReference>
<dbReference type="GO" id="GO:0046983">
    <property type="term" value="F:protein dimerization activity"/>
    <property type="evidence" value="ECO:0007669"/>
    <property type="project" value="InterPro"/>
</dbReference>
<proteinExistence type="predicted"/>
<dbReference type="Pfam" id="PF23177">
    <property type="entry name" value="bHLH_IRO3"/>
    <property type="match status" value="1"/>
</dbReference>